<evidence type="ECO:0000256" key="4">
    <source>
        <dbReference type="SAM" id="MobiDB-lite"/>
    </source>
</evidence>
<dbReference type="InterPro" id="IPR001647">
    <property type="entry name" value="HTH_TetR"/>
</dbReference>
<feature type="DNA-binding region" description="H-T-H motif" evidence="3">
    <location>
        <begin position="54"/>
        <end position="73"/>
    </location>
</feature>
<dbReference type="Pfam" id="PF00440">
    <property type="entry name" value="TetR_N"/>
    <property type="match status" value="1"/>
</dbReference>
<dbReference type="RefSeq" id="WP_092832665.1">
    <property type="nucleotide sequence ID" value="NZ_FNJL01000004.1"/>
</dbReference>
<organism evidence="6 7">
    <name type="scientific">Paracidovorax cattleyae</name>
    <dbReference type="NCBI Taxonomy" id="80868"/>
    <lineage>
        <taxon>Bacteria</taxon>
        <taxon>Pseudomonadati</taxon>
        <taxon>Pseudomonadota</taxon>
        <taxon>Betaproteobacteria</taxon>
        <taxon>Burkholderiales</taxon>
        <taxon>Comamonadaceae</taxon>
        <taxon>Paracidovorax</taxon>
    </lineage>
</organism>
<dbReference type="OrthoDB" id="9179041at2"/>
<keyword evidence="1" id="KW-0175">Coiled coil</keyword>
<dbReference type="PROSITE" id="PS50977">
    <property type="entry name" value="HTH_TETR_2"/>
    <property type="match status" value="1"/>
</dbReference>
<dbReference type="InterPro" id="IPR050109">
    <property type="entry name" value="HTH-type_TetR-like_transc_reg"/>
</dbReference>
<sequence length="224" mass="24311">MAESLPLPSNDGPEAGDAPPAAAGRRRPKPGERRVQILQALAAMLEQPGGERITTAALAARLQVSEAALYRHFASKAQMFEGLIEFIEQSVFALVAQIVEREVPDAPSSAEGARRAARVVAMVLQFGERNPGMVRVMVGDALVLEHERLQQRMGQFFDRIESTLRQCLRGAAEAAGSSTPTVDAQVRAAALCDLVRGRLQRYARSGLRRPPTEHLNATLALMLH</sequence>
<keyword evidence="7" id="KW-1185">Reference proteome</keyword>
<keyword evidence="2 3" id="KW-0238">DNA-binding</keyword>
<protein>
    <submittedName>
        <fullName evidence="6">Transcriptional regulator, TetR family</fullName>
    </submittedName>
</protein>
<name>A0A1H0N0R9_9BURK</name>
<feature type="region of interest" description="Disordered" evidence="4">
    <location>
        <begin position="1"/>
        <end position="30"/>
    </location>
</feature>
<dbReference type="Pfam" id="PF22276">
    <property type="entry name" value="SlmA-like_C"/>
    <property type="match status" value="1"/>
</dbReference>
<dbReference type="PRINTS" id="PR00455">
    <property type="entry name" value="HTHTETR"/>
</dbReference>
<dbReference type="PANTHER" id="PTHR30055:SF183">
    <property type="entry name" value="NUCLEOID OCCLUSION FACTOR SLMA"/>
    <property type="match status" value="1"/>
</dbReference>
<gene>
    <name evidence="6" type="ORF">SAMN04489708_104151</name>
</gene>
<evidence type="ECO:0000256" key="3">
    <source>
        <dbReference type="PROSITE-ProRule" id="PRU00335"/>
    </source>
</evidence>
<proteinExistence type="predicted"/>
<evidence type="ECO:0000259" key="5">
    <source>
        <dbReference type="PROSITE" id="PS50977"/>
    </source>
</evidence>
<dbReference type="GO" id="GO:0000976">
    <property type="term" value="F:transcription cis-regulatory region binding"/>
    <property type="evidence" value="ECO:0007669"/>
    <property type="project" value="TreeGrafter"/>
</dbReference>
<dbReference type="InterPro" id="IPR054580">
    <property type="entry name" value="SlmA-like_C"/>
</dbReference>
<dbReference type="EMBL" id="FNJL01000004">
    <property type="protein sequence ID" value="SDO86298.1"/>
    <property type="molecule type" value="Genomic_DNA"/>
</dbReference>
<dbReference type="SUPFAM" id="SSF48498">
    <property type="entry name" value="Tetracyclin repressor-like, C-terminal domain"/>
    <property type="match status" value="1"/>
</dbReference>
<dbReference type="InterPro" id="IPR009057">
    <property type="entry name" value="Homeodomain-like_sf"/>
</dbReference>
<evidence type="ECO:0000313" key="6">
    <source>
        <dbReference type="EMBL" id="SDO86298.1"/>
    </source>
</evidence>
<evidence type="ECO:0000256" key="1">
    <source>
        <dbReference type="ARBA" id="ARBA00023054"/>
    </source>
</evidence>
<feature type="domain" description="HTH tetR-type" evidence="5">
    <location>
        <begin position="31"/>
        <end position="91"/>
    </location>
</feature>
<dbReference type="SUPFAM" id="SSF46689">
    <property type="entry name" value="Homeodomain-like"/>
    <property type="match status" value="1"/>
</dbReference>
<dbReference type="PANTHER" id="PTHR30055">
    <property type="entry name" value="HTH-TYPE TRANSCRIPTIONAL REGULATOR RUTR"/>
    <property type="match status" value="1"/>
</dbReference>
<dbReference type="GO" id="GO:0003700">
    <property type="term" value="F:DNA-binding transcription factor activity"/>
    <property type="evidence" value="ECO:0007669"/>
    <property type="project" value="TreeGrafter"/>
</dbReference>
<accession>A0A1H0N0R9</accession>
<dbReference type="NCBIfam" id="NF007015">
    <property type="entry name" value="PRK09480.1"/>
    <property type="match status" value="1"/>
</dbReference>
<feature type="compositionally biased region" description="Low complexity" evidence="4">
    <location>
        <begin position="11"/>
        <end position="23"/>
    </location>
</feature>
<dbReference type="AlphaFoldDB" id="A0A1H0N0R9"/>
<dbReference type="Proteomes" id="UP000199317">
    <property type="component" value="Unassembled WGS sequence"/>
</dbReference>
<evidence type="ECO:0000313" key="7">
    <source>
        <dbReference type="Proteomes" id="UP000199317"/>
    </source>
</evidence>
<dbReference type="Gene3D" id="1.10.357.10">
    <property type="entry name" value="Tetracycline Repressor, domain 2"/>
    <property type="match status" value="1"/>
</dbReference>
<reference evidence="7" key="1">
    <citation type="submission" date="2016-10" db="EMBL/GenBank/DDBJ databases">
        <authorList>
            <person name="Varghese N."/>
            <person name="Submissions S."/>
        </authorList>
    </citation>
    <scope>NUCLEOTIDE SEQUENCE [LARGE SCALE GENOMIC DNA]</scope>
    <source>
        <strain evidence="7">DSM 17101</strain>
    </source>
</reference>
<evidence type="ECO:0000256" key="2">
    <source>
        <dbReference type="ARBA" id="ARBA00023125"/>
    </source>
</evidence>
<dbReference type="InterPro" id="IPR036271">
    <property type="entry name" value="Tet_transcr_reg_TetR-rel_C_sf"/>
</dbReference>